<dbReference type="KEGG" id="alus:STSP2_02630"/>
<dbReference type="Proteomes" id="UP000189674">
    <property type="component" value="Chromosome"/>
</dbReference>
<dbReference type="CDD" id="cd08946">
    <property type="entry name" value="SDR_e"/>
    <property type="match status" value="1"/>
</dbReference>
<name>A0A1U9NPA3_9BACT</name>
<dbReference type="Pfam" id="PF01370">
    <property type="entry name" value="Epimerase"/>
    <property type="match status" value="1"/>
</dbReference>
<dbReference type="SUPFAM" id="SSF51735">
    <property type="entry name" value="NAD(P)-binding Rossmann-fold domains"/>
    <property type="match status" value="1"/>
</dbReference>
<dbReference type="EMBL" id="CP019791">
    <property type="protein sequence ID" value="AQT69440.1"/>
    <property type="molecule type" value="Genomic_DNA"/>
</dbReference>
<reference evidence="3" key="1">
    <citation type="submission" date="2017-02" db="EMBL/GenBank/DDBJ databases">
        <title>Comparative genomics and description of representatives of a novel lineage of planctomycetes thriving in anoxic sediments.</title>
        <authorList>
            <person name="Spring S."/>
            <person name="Bunk B."/>
            <person name="Sproer C."/>
        </authorList>
    </citation>
    <scope>NUCLEOTIDE SEQUENCE [LARGE SCALE GENOMIC DNA]</scope>
    <source>
        <strain evidence="3">ST-NAGAB-D1</strain>
    </source>
</reference>
<dbReference type="InterPro" id="IPR036291">
    <property type="entry name" value="NAD(P)-bd_dom_sf"/>
</dbReference>
<feature type="domain" description="NAD-dependent epimerase/dehydratase" evidence="1">
    <location>
        <begin position="3"/>
        <end position="235"/>
    </location>
</feature>
<evidence type="ECO:0000313" key="2">
    <source>
        <dbReference type="EMBL" id="AQT69440.1"/>
    </source>
</evidence>
<proteinExistence type="predicted"/>
<dbReference type="GO" id="GO:0003978">
    <property type="term" value="F:UDP-glucose 4-epimerase activity"/>
    <property type="evidence" value="ECO:0007669"/>
    <property type="project" value="UniProtKB-EC"/>
</dbReference>
<organism evidence="2 3">
    <name type="scientific">Anaerohalosphaera lusitana</name>
    <dbReference type="NCBI Taxonomy" id="1936003"/>
    <lineage>
        <taxon>Bacteria</taxon>
        <taxon>Pseudomonadati</taxon>
        <taxon>Planctomycetota</taxon>
        <taxon>Phycisphaerae</taxon>
        <taxon>Sedimentisphaerales</taxon>
        <taxon>Anaerohalosphaeraceae</taxon>
        <taxon>Anaerohalosphaera</taxon>
    </lineage>
</organism>
<dbReference type="PANTHER" id="PTHR43245:SF23">
    <property type="entry name" value="NAD(P)-BINDING DOMAIN-CONTAINING PROTEIN"/>
    <property type="match status" value="1"/>
</dbReference>
<dbReference type="PANTHER" id="PTHR43245">
    <property type="entry name" value="BIFUNCTIONAL POLYMYXIN RESISTANCE PROTEIN ARNA"/>
    <property type="match status" value="1"/>
</dbReference>
<sequence length="358" mass="39939">MKVLVTGSQGYIGTVLTPLLKAQGHEVTGLDVDLYEQCTFGTDMPDIPFIHKDVRDIALDDLQGYDAVIHLAALSNDPLGFLNPELTLDINYRASAKLAELSKAAGVKRFVFSSSCSNYGAGGEDFLTEESPFNPVTPYGESKVLAEKAISALADDSFSPIFLRNATAYGVSPRLRFDLVLNNLVAWAFTTGLVYLKSDGTPWRPIVHVEDISRAFGAVLQTPRSAIHNQAFNVGVNSDNHRIKDIALIVSDTVPGCRIKIASNASPDKRCYRVDCSKIQRIIPEFKPQWDTRKGAYELFRAYRKHGLKLEDFEGPRFQRIGHIRKMLERKKLNDQLRWQTCKITDRSQESTQSVPTT</sequence>
<dbReference type="InterPro" id="IPR050177">
    <property type="entry name" value="Lipid_A_modif_metabolic_enz"/>
</dbReference>
<evidence type="ECO:0000313" key="3">
    <source>
        <dbReference type="Proteomes" id="UP000189674"/>
    </source>
</evidence>
<accession>A0A1U9NPA3</accession>
<dbReference type="AlphaFoldDB" id="A0A1U9NPA3"/>
<dbReference type="RefSeq" id="WP_146663125.1">
    <property type="nucleotide sequence ID" value="NZ_CP019791.1"/>
</dbReference>
<gene>
    <name evidence="2" type="primary">galE_2</name>
    <name evidence="2" type="ORF">STSP2_02630</name>
</gene>
<evidence type="ECO:0000259" key="1">
    <source>
        <dbReference type="Pfam" id="PF01370"/>
    </source>
</evidence>
<dbReference type="InterPro" id="IPR001509">
    <property type="entry name" value="Epimerase_deHydtase"/>
</dbReference>
<dbReference type="EC" id="5.1.3.2" evidence="2"/>
<dbReference type="STRING" id="1936003.STSP2_02630"/>
<keyword evidence="2" id="KW-0413">Isomerase</keyword>
<keyword evidence="3" id="KW-1185">Reference proteome</keyword>
<protein>
    <submittedName>
        <fullName evidence="2">UDP-glucose 4-epimerase</fullName>
        <ecNumber evidence="2">5.1.3.2</ecNumber>
    </submittedName>
</protein>
<dbReference type="Gene3D" id="3.40.50.720">
    <property type="entry name" value="NAD(P)-binding Rossmann-like Domain"/>
    <property type="match status" value="1"/>
</dbReference>
<dbReference type="OrthoDB" id="258549at2"/>